<proteinExistence type="predicted"/>
<feature type="non-terminal residue" evidence="2">
    <location>
        <position position="1"/>
    </location>
</feature>
<sequence length="89" mass="9402">PCTASAPQSSYIVCGGNEHPARPRPNGVTLPGVARTQPNRSASIPVLMVRADAQFEELPSLNLTTVNSSLPLVNSAFAANQFVFNDGQH</sequence>
<name>A0ABD0L619_9CAEN</name>
<gene>
    <name evidence="2" type="ORF">BaRGS_00013877</name>
</gene>
<evidence type="ECO:0000313" key="2">
    <source>
        <dbReference type="EMBL" id="KAK7494750.1"/>
    </source>
</evidence>
<comment type="caution">
    <text evidence="2">The sequence shown here is derived from an EMBL/GenBank/DDBJ whole genome shotgun (WGS) entry which is preliminary data.</text>
</comment>
<evidence type="ECO:0000313" key="3">
    <source>
        <dbReference type="Proteomes" id="UP001519460"/>
    </source>
</evidence>
<dbReference type="EMBL" id="JACVVK020000080">
    <property type="protein sequence ID" value="KAK7494750.1"/>
    <property type="molecule type" value="Genomic_DNA"/>
</dbReference>
<accession>A0ABD0L619</accession>
<feature type="region of interest" description="Disordered" evidence="1">
    <location>
        <begin position="16"/>
        <end position="36"/>
    </location>
</feature>
<protein>
    <submittedName>
        <fullName evidence="2">Uncharacterized protein</fullName>
    </submittedName>
</protein>
<evidence type="ECO:0000256" key="1">
    <source>
        <dbReference type="SAM" id="MobiDB-lite"/>
    </source>
</evidence>
<feature type="non-terminal residue" evidence="2">
    <location>
        <position position="89"/>
    </location>
</feature>
<dbReference type="AlphaFoldDB" id="A0ABD0L619"/>
<dbReference type="Proteomes" id="UP001519460">
    <property type="component" value="Unassembled WGS sequence"/>
</dbReference>
<organism evidence="2 3">
    <name type="scientific">Batillaria attramentaria</name>
    <dbReference type="NCBI Taxonomy" id="370345"/>
    <lineage>
        <taxon>Eukaryota</taxon>
        <taxon>Metazoa</taxon>
        <taxon>Spiralia</taxon>
        <taxon>Lophotrochozoa</taxon>
        <taxon>Mollusca</taxon>
        <taxon>Gastropoda</taxon>
        <taxon>Caenogastropoda</taxon>
        <taxon>Sorbeoconcha</taxon>
        <taxon>Cerithioidea</taxon>
        <taxon>Batillariidae</taxon>
        <taxon>Batillaria</taxon>
    </lineage>
</organism>
<keyword evidence="3" id="KW-1185">Reference proteome</keyword>
<reference evidence="2 3" key="1">
    <citation type="journal article" date="2023" name="Sci. Data">
        <title>Genome assembly of the Korean intertidal mud-creeper Batillaria attramentaria.</title>
        <authorList>
            <person name="Patra A.K."/>
            <person name="Ho P.T."/>
            <person name="Jun S."/>
            <person name="Lee S.J."/>
            <person name="Kim Y."/>
            <person name="Won Y.J."/>
        </authorList>
    </citation>
    <scope>NUCLEOTIDE SEQUENCE [LARGE SCALE GENOMIC DNA]</scope>
    <source>
        <strain evidence="2">Wonlab-2016</strain>
    </source>
</reference>